<dbReference type="InterPro" id="IPR010982">
    <property type="entry name" value="Lambda_DNA-bd_dom_sf"/>
</dbReference>
<dbReference type="RefSeq" id="WP_129029679.1">
    <property type="nucleotide sequence ID" value="NZ_AP026806.1"/>
</dbReference>
<evidence type="ECO:0000313" key="4">
    <source>
        <dbReference type="Proteomes" id="UP000290921"/>
    </source>
</evidence>
<dbReference type="Proteomes" id="UP001321763">
    <property type="component" value="Chromosome"/>
</dbReference>
<protein>
    <recommendedName>
        <fullName evidence="1">Transcription regulator BetR N-terminal domain-containing protein</fullName>
    </recommendedName>
</protein>
<sequence>MNTTLLKSQIILSNKRIPEIANELGISKSAFYRKLRGDSEFTRQEISKIINLLNLSVETAMAIFFNEKVSNKTLN</sequence>
<organism evidence="3 4">
    <name type="scientific">Clostridium tetani</name>
    <dbReference type="NCBI Taxonomy" id="1513"/>
    <lineage>
        <taxon>Bacteria</taxon>
        <taxon>Bacillati</taxon>
        <taxon>Bacillota</taxon>
        <taxon>Clostridia</taxon>
        <taxon>Eubacteriales</taxon>
        <taxon>Clostridiaceae</taxon>
        <taxon>Clostridium</taxon>
    </lineage>
</organism>
<dbReference type="GO" id="GO:0003677">
    <property type="term" value="F:DNA binding"/>
    <property type="evidence" value="ECO:0007669"/>
    <property type="project" value="InterPro"/>
</dbReference>
<dbReference type="EMBL" id="AP026818">
    <property type="protein sequence ID" value="BDR80659.1"/>
    <property type="molecule type" value="Genomic_DNA"/>
</dbReference>
<evidence type="ECO:0000259" key="1">
    <source>
        <dbReference type="Pfam" id="PF08667"/>
    </source>
</evidence>
<evidence type="ECO:0000313" key="5">
    <source>
        <dbReference type="Proteomes" id="UP001321763"/>
    </source>
</evidence>
<reference evidence="3 4" key="1">
    <citation type="submission" date="2018-06" db="EMBL/GenBank/DDBJ databases">
        <title>Genome conservation of Clostridium tetani.</title>
        <authorList>
            <person name="Bruggemann H."/>
            <person name="Popoff M.R."/>
        </authorList>
    </citation>
    <scope>NUCLEOTIDE SEQUENCE [LARGE SCALE GENOMIC DNA]</scope>
    <source>
        <strain evidence="3 4">2017.061</strain>
    </source>
</reference>
<evidence type="ECO:0000313" key="2">
    <source>
        <dbReference type="EMBL" id="BDR80659.1"/>
    </source>
</evidence>
<dbReference type="Pfam" id="PF08667">
    <property type="entry name" value="BetR"/>
    <property type="match status" value="1"/>
</dbReference>
<dbReference type="EMBL" id="QMAP01000001">
    <property type="protein sequence ID" value="RXI50661.1"/>
    <property type="molecule type" value="Genomic_DNA"/>
</dbReference>
<dbReference type="InterPro" id="IPR013975">
    <property type="entry name" value="Tscrpt_reg_BetR_N"/>
</dbReference>
<proteinExistence type="predicted"/>
<dbReference type="Proteomes" id="UP000290921">
    <property type="component" value="Unassembled WGS sequence"/>
</dbReference>
<dbReference type="SUPFAM" id="SSF47413">
    <property type="entry name" value="lambda repressor-like DNA-binding domains"/>
    <property type="match status" value="1"/>
</dbReference>
<accession>A0A4Q0VG79</accession>
<evidence type="ECO:0000313" key="3">
    <source>
        <dbReference type="EMBL" id="RXI50661.1"/>
    </source>
</evidence>
<gene>
    <name evidence="3" type="ORF">DP130_01455</name>
    <name evidence="2" type="ORF">K234311028_09050</name>
</gene>
<reference evidence="2 5" key="2">
    <citation type="submission" date="2022-09" db="EMBL/GenBank/DDBJ databases">
        <title>complete genome sequences of Clostridium tetani str. KHSU-234311-028 isolated from soil.</title>
        <authorList>
            <person name="Sekizuka T."/>
            <person name="Shitada C."/>
            <person name="Takahashi M."/>
            <person name="Kuroda M."/>
        </authorList>
    </citation>
    <scope>NUCLEOTIDE SEQUENCE [LARGE SCALE GENOMIC DNA]</scope>
    <source>
        <strain evidence="2 5">KHSU-234311-028</strain>
    </source>
</reference>
<name>A0A4Q0VG79_CLOTA</name>
<feature type="domain" description="Transcription regulator BetR N-terminal" evidence="1">
    <location>
        <begin position="5"/>
        <end position="58"/>
    </location>
</feature>
<dbReference type="AlphaFoldDB" id="A0A4Q0VG79"/>